<sequence>LAVTDLWQAIKELVPNKVPSGQRLERLSVAGRHLLQAAVSVEMWYGAQALKQLKVVLAIDCEVEYYVVSELQQWGFFGLSPGNLALLPLPRFHGFAQDTRTGHLAHVKG</sequence>
<dbReference type="EMBL" id="BMAR01000001">
    <property type="protein sequence ID" value="GFR40943.1"/>
    <property type="molecule type" value="Genomic_DNA"/>
</dbReference>
<evidence type="ECO:0000313" key="2">
    <source>
        <dbReference type="Proteomes" id="UP001054857"/>
    </source>
</evidence>
<protein>
    <submittedName>
        <fullName evidence="1">Uncharacterized protein</fullName>
    </submittedName>
</protein>
<evidence type="ECO:0000313" key="1">
    <source>
        <dbReference type="EMBL" id="GFR40943.1"/>
    </source>
</evidence>
<keyword evidence="2" id="KW-1185">Reference proteome</keyword>
<name>A0AAD3DHU4_9CHLO</name>
<dbReference type="Proteomes" id="UP001054857">
    <property type="component" value="Unassembled WGS sequence"/>
</dbReference>
<accession>A0AAD3DHU4</accession>
<proteinExistence type="predicted"/>
<dbReference type="AlphaFoldDB" id="A0AAD3DHU4"/>
<gene>
    <name evidence="1" type="ORF">Agub_g1606</name>
</gene>
<comment type="caution">
    <text evidence="1">The sequence shown here is derived from an EMBL/GenBank/DDBJ whole genome shotgun (WGS) entry which is preliminary data.</text>
</comment>
<feature type="non-terminal residue" evidence="1">
    <location>
        <position position="109"/>
    </location>
</feature>
<organism evidence="1 2">
    <name type="scientific">Astrephomene gubernaculifera</name>
    <dbReference type="NCBI Taxonomy" id="47775"/>
    <lineage>
        <taxon>Eukaryota</taxon>
        <taxon>Viridiplantae</taxon>
        <taxon>Chlorophyta</taxon>
        <taxon>core chlorophytes</taxon>
        <taxon>Chlorophyceae</taxon>
        <taxon>CS clade</taxon>
        <taxon>Chlamydomonadales</taxon>
        <taxon>Astrephomenaceae</taxon>
        <taxon>Astrephomene</taxon>
    </lineage>
</organism>
<feature type="non-terminal residue" evidence="1">
    <location>
        <position position="1"/>
    </location>
</feature>
<reference evidence="1 2" key="1">
    <citation type="journal article" date="2021" name="Sci. Rep.">
        <title>Genome sequencing of the multicellular alga Astrephomene provides insights into convergent evolution of germ-soma differentiation.</title>
        <authorList>
            <person name="Yamashita S."/>
            <person name="Yamamoto K."/>
            <person name="Matsuzaki R."/>
            <person name="Suzuki S."/>
            <person name="Yamaguchi H."/>
            <person name="Hirooka S."/>
            <person name="Minakuchi Y."/>
            <person name="Miyagishima S."/>
            <person name="Kawachi M."/>
            <person name="Toyoda A."/>
            <person name="Nozaki H."/>
        </authorList>
    </citation>
    <scope>NUCLEOTIDE SEQUENCE [LARGE SCALE GENOMIC DNA]</scope>
    <source>
        <strain evidence="1 2">NIES-4017</strain>
    </source>
</reference>